<evidence type="ECO:0000256" key="1">
    <source>
        <dbReference type="ARBA" id="ARBA00004477"/>
    </source>
</evidence>
<accession>A0A6G1LDQ5</accession>
<dbReference type="GO" id="GO:0016255">
    <property type="term" value="P:attachment of GPI anchor to protein"/>
    <property type="evidence" value="ECO:0007669"/>
    <property type="project" value="InterPro"/>
</dbReference>
<feature type="transmembrane region" description="Helical" evidence="9">
    <location>
        <begin position="343"/>
        <end position="359"/>
    </location>
</feature>
<gene>
    <name evidence="10" type="ORF">EJ03DRAFT_388454</name>
</gene>
<dbReference type="GO" id="GO:0042765">
    <property type="term" value="C:GPI-anchor transamidase complex"/>
    <property type="evidence" value="ECO:0007669"/>
    <property type="project" value="InterPro"/>
</dbReference>
<evidence type="ECO:0000313" key="11">
    <source>
        <dbReference type="Proteomes" id="UP000799436"/>
    </source>
</evidence>
<protein>
    <submittedName>
        <fullName evidence="10">PIG-U-domain-containing protein</fullName>
    </submittedName>
</protein>
<keyword evidence="4" id="KW-0337">GPI-anchor biosynthesis</keyword>
<evidence type="ECO:0000256" key="3">
    <source>
        <dbReference type="ARBA" id="ARBA00010026"/>
    </source>
</evidence>
<proteinExistence type="inferred from homology"/>
<dbReference type="GO" id="GO:0006506">
    <property type="term" value="P:GPI anchor biosynthetic process"/>
    <property type="evidence" value="ECO:0007669"/>
    <property type="project" value="UniProtKB-UniPathway"/>
</dbReference>
<name>A0A6G1LDQ5_9PEZI</name>
<evidence type="ECO:0000256" key="6">
    <source>
        <dbReference type="ARBA" id="ARBA00022824"/>
    </source>
</evidence>
<dbReference type="PANTHER" id="PTHR13121:SF0">
    <property type="entry name" value="PHOSPHATIDYLINOSITOL GLYCAN ANCHOR BIOSYNTHESIS CLASS U PROTEIN"/>
    <property type="match status" value="1"/>
</dbReference>
<sequence length="462" mass="51492">MDALTNTYHEHPKTIVFASAAALRTLLALAFPGLPDALTARVEISTPVNSFKRLQEGLFLYDRGLDPYDGGVFHQAPLFLPLFSFLPSPSTWIGRLISILLYTGLDILTANSLHSIVESGATFCSRFYISPRKDRAWKPISVAAVYLFNPFTLLSCLGRPTTVFTTFFTVLSISHACQAQTIPAMFALAIASYISLHPLLLLPPICMLCYDRVSQNQSPMSIPQETETTIANADQPEAGTKVSLDQRSRPQSLPVITQLLATFVAFAGFLLCLSRMLLPSWKFLASVYMTPLVVTDLTPNPGLWWYFFVEMFDAFREFFLGVFWLHMLSYSIPFCLRFHKQPLAAVMLMMGIVAVFQPYANVGDAGAWLSCSALLSHTFGLSSSHRYTFPALATLLYTTLLGPAFHHLWIYAGSGNANFFYAITLVWSLALLVLLADTVYSVLRDEWESERPEGKGKDVRQI</sequence>
<dbReference type="PANTHER" id="PTHR13121">
    <property type="entry name" value="GPI TRANSAMIDASE COMPONENT PIG-U"/>
    <property type="match status" value="1"/>
</dbReference>
<feature type="transmembrane region" description="Helical" evidence="9">
    <location>
        <begin position="184"/>
        <end position="210"/>
    </location>
</feature>
<feature type="transmembrane region" description="Helical" evidence="9">
    <location>
        <begin position="318"/>
        <end position="336"/>
    </location>
</feature>
<keyword evidence="8 9" id="KW-0472">Membrane</keyword>
<dbReference type="Pfam" id="PF06728">
    <property type="entry name" value="PIG-U"/>
    <property type="match status" value="1"/>
</dbReference>
<comment type="similarity">
    <text evidence="3">Belongs to the PIGU family.</text>
</comment>
<dbReference type="AlphaFoldDB" id="A0A6G1LDQ5"/>
<organism evidence="10 11">
    <name type="scientific">Teratosphaeria nubilosa</name>
    <dbReference type="NCBI Taxonomy" id="161662"/>
    <lineage>
        <taxon>Eukaryota</taxon>
        <taxon>Fungi</taxon>
        <taxon>Dikarya</taxon>
        <taxon>Ascomycota</taxon>
        <taxon>Pezizomycotina</taxon>
        <taxon>Dothideomycetes</taxon>
        <taxon>Dothideomycetidae</taxon>
        <taxon>Mycosphaerellales</taxon>
        <taxon>Teratosphaeriaceae</taxon>
        <taxon>Teratosphaeria</taxon>
    </lineage>
</organism>
<dbReference type="UniPathway" id="UPA00196"/>
<dbReference type="InterPro" id="IPR009600">
    <property type="entry name" value="PIG-U"/>
</dbReference>
<evidence type="ECO:0000256" key="4">
    <source>
        <dbReference type="ARBA" id="ARBA00022502"/>
    </source>
</evidence>
<keyword evidence="5 9" id="KW-0812">Transmembrane</keyword>
<keyword evidence="11" id="KW-1185">Reference proteome</keyword>
<feature type="transmembrane region" description="Helical" evidence="9">
    <location>
        <begin position="255"/>
        <end position="278"/>
    </location>
</feature>
<dbReference type="Proteomes" id="UP000799436">
    <property type="component" value="Unassembled WGS sequence"/>
</dbReference>
<evidence type="ECO:0000256" key="8">
    <source>
        <dbReference type="ARBA" id="ARBA00023136"/>
    </source>
</evidence>
<feature type="transmembrane region" description="Helical" evidence="9">
    <location>
        <begin position="418"/>
        <end position="443"/>
    </location>
</feature>
<evidence type="ECO:0000256" key="9">
    <source>
        <dbReference type="SAM" id="Phobius"/>
    </source>
</evidence>
<evidence type="ECO:0000256" key="2">
    <source>
        <dbReference type="ARBA" id="ARBA00004687"/>
    </source>
</evidence>
<evidence type="ECO:0000256" key="7">
    <source>
        <dbReference type="ARBA" id="ARBA00022989"/>
    </source>
</evidence>
<comment type="subcellular location">
    <subcellularLocation>
        <location evidence="1">Endoplasmic reticulum membrane</location>
        <topology evidence="1">Multi-pass membrane protein</topology>
    </subcellularLocation>
</comment>
<evidence type="ECO:0000256" key="5">
    <source>
        <dbReference type="ARBA" id="ARBA00022692"/>
    </source>
</evidence>
<evidence type="ECO:0000313" key="10">
    <source>
        <dbReference type="EMBL" id="KAF2771073.1"/>
    </source>
</evidence>
<keyword evidence="7 9" id="KW-1133">Transmembrane helix</keyword>
<keyword evidence="6" id="KW-0256">Endoplasmic reticulum</keyword>
<dbReference type="OrthoDB" id="549017at2759"/>
<feature type="transmembrane region" description="Helical" evidence="9">
    <location>
        <begin position="389"/>
        <end position="412"/>
    </location>
</feature>
<dbReference type="EMBL" id="ML995821">
    <property type="protein sequence ID" value="KAF2771073.1"/>
    <property type="molecule type" value="Genomic_DNA"/>
</dbReference>
<reference evidence="10" key="1">
    <citation type="journal article" date="2020" name="Stud. Mycol.">
        <title>101 Dothideomycetes genomes: a test case for predicting lifestyles and emergence of pathogens.</title>
        <authorList>
            <person name="Haridas S."/>
            <person name="Albert R."/>
            <person name="Binder M."/>
            <person name="Bloem J."/>
            <person name="Labutti K."/>
            <person name="Salamov A."/>
            <person name="Andreopoulos B."/>
            <person name="Baker S."/>
            <person name="Barry K."/>
            <person name="Bills G."/>
            <person name="Bluhm B."/>
            <person name="Cannon C."/>
            <person name="Castanera R."/>
            <person name="Culley D."/>
            <person name="Daum C."/>
            <person name="Ezra D."/>
            <person name="Gonzalez J."/>
            <person name="Henrissat B."/>
            <person name="Kuo A."/>
            <person name="Liang C."/>
            <person name="Lipzen A."/>
            <person name="Lutzoni F."/>
            <person name="Magnuson J."/>
            <person name="Mondo S."/>
            <person name="Nolan M."/>
            <person name="Ohm R."/>
            <person name="Pangilinan J."/>
            <person name="Park H.-J."/>
            <person name="Ramirez L."/>
            <person name="Alfaro M."/>
            <person name="Sun H."/>
            <person name="Tritt A."/>
            <person name="Yoshinaga Y."/>
            <person name="Zwiers L.-H."/>
            <person name="Turgeon B."/>
            <person name="Goodwin S."/>
            <person name="Spatafora J."/>
            <person name="Crous P."/>
            <person name="Grigoriev I."/>
        </authorList>
    </citation>
    <scope>NUCLEOTIDE SEQUENCE</scope>
    <source>
        <strain evidence="10">CBS 116005</strain>
    </source>
</reference>
<comment type="pathway">
    <text evidence="2">Glycolipid biosynthesis; glycosylphosphatidylinositol-anchor biosynthesis.</text>
</comment>